<dbReference type="InterPro" id="IPR036163">
    <property type="entry name" value="HMA_dom_sf"/>
</dbReference>
<evidence type="ECO:0000256" key="3">
    <source>
        <dbReference type="ARBA" id="ARBA00012517"/>
    </source>
</evidence>
<dbReference type="GO" id="GO:0005524">
    <property type="term" value="F:ATP binding"/>
    <property type="evidence" value="ECO:0007669"/>
    <property type="project" value="UniProtKB-UniRule"/>
</dbReference>
<dbReference type="InterPro" id="IPR023214">
    <property type="entry name" value="HAD_sf"/>
</dbReference>
<protein>
    <recommendedName>
        <fullName evidence="3">P-type Cu(+) transporter</fullName>
        <ecNumber evidence="3">7.2.2.8</ecNumber>
    </recommendedName>
    <alternativeName>
        <fullName evidence="17">Cu(2+)-ATPase</fullName>
    </alternativeName>
</protein>
<name>A0A1R1YT31_9FUNG</name>
<keyword evidence="16 18" id="KW-0472">Membrane</keyword>
<dbReference type="Pfam" id="PF00403">
    <property type="entry name" value="HMA"/>
    <property type="match status" value="4"/>
</dbReference>
<dbReference type="Pfam" id="PF00702">
    <property type="entry name" value="Hydrolase"/>
    <property type="match status" value="1"/>
</dbReference>
<dbReference type="InterPro" id="IPR008250">
    <property type="entry name" value="ATPase_P-typ_transduc_dom_A_sf"/>
</dbReference>
<evidence type="ECO:0000256" key="2">
    <source>
        <dbReference type="ARBA" id="ARBA00006024"/>
    </source>
</evidence>
<evidence type="ECO:0000256" key="16">
    <source>
        <dbReference type="ARBA" id="ARBA00023136"/>
    </source>
</evidence>
<keyword evidence="5 18" id="KW-0812">Transmembrane</keyword>
<keyword evidence="13 18" id="KW-1133">Transmembrane helix</keyword>
<feature type="transmembrane region" description="Helical" evidence="18">
    <location>
        <begin position="507"/>
        <end position="535"/>
    </location>
</feature>
<dbReference type="FunFam" id="2.70.150.10:FF:000002">
    <property type="entry name" value="Copper-transporting ATPase 1, putative"/>
    <property type="match status" value="1"/>
</dbReference>
<dbReference type="PANTHER" id="PTHR43520:SF8">
    <property type="entry name" value="P-TYPE CU(+) TRANSPORTER"/>
    <property type="match status" value="1"/>
</dbReference>
<evidence type="ECO:0000256" key="8">
    <source>
        <dbReference type="ARBA" id="ARBA00022741"/>
    </source>
</evidence>
<accession>A0A1R1YT31</accession>
<dbReference type="FunFam" id="3.40.50.1000:FF:000144">
    <property type="entry name" value="copper-transporting ATPase 1 isoform X2"/>
    <property type="match status" value="1"/>
</dbReference>
<sequence>MAIISFKINGMTCHSCVKAVNNSLKPFSQIADSHIILEKGLLVLTISDLSDSLIDSIIVSVEDSGFDIWPLDQNILPDSLFYSNDISRHTHLFSCITIQGMTCNSCVNSIQNTIKSMDGIQLISVFLKDSNSIVKYDPSIIHLNQIIQAIEDCGFEASPLDIDSLNLSTTKVWSCKVSSIPSENIAQNISSSLKTLPSVSKVETDPKNCIINITYNPKIDQVVDLVSKIELAGIAVLGENSEPSNSEFSSNISLSNDYSKNLGTPLHPISTFNPDLFSSNNKTSSTDFSSELSSEADTAAVLDIRGMTCASCVNAIERNIGKIPGIDFISVNLIAQQAKIIFSSDVLQLQTIVNEINNLGFTATEISEEKITKKADPNSSSLDNTPKIKKISILIYGMTCSSCVNTIETELSNFYGIESVSVNLVLQSATITYFSDLVGIRNIVQKIETLGFDTVVNPKMGNSQIESLKRTQEINTWKSNAILSLYLGLPVFLIAKILPNFPSIKSFLMYQILVGLPLGVTIELILTTIIIFTVGKHFFIKSYVALSNGHATMDVLVSTGAGLAYLFSIFMLSWSVVKQNHGKAHCFFEAAALLIAFVSGGRYLENMAKGSTSTALAQLMTLTPSKALLVERDTSGKIINETLIASELIQVGDELRLSPGEKIAADGEIIEGSTEVDESTVTGEPLPVSKSIGSKLVAGTVNSTGSISMICTQVGSDTTLAQIVRLVEEAQVGKSPIQLFADKVSHYFVPVVLILSVLTFIGWMIISYSPSIQKPDLLNKHADRTGSYFVVCLQIAVAVVVVACPCALGLSTPTAVMVGTGVGAQMGILIKGGDTLENAHNIDTVVFDKTGTLTKGELDVYDLIIDQSWERKIFLALVGSAESRSEHSLGKSLHNYCGRVLGKDVLMSQLETLDFRALTGLGVRCKVRILPTASFFDNKISSPMSILIGNIRLMDISSVEIPKYIYQAVEKYEKTGCTVLLVSIDNKFAGAIAMSDVLRPESLQTVHALKNMGIRVIMVTGDQPRTAQFIAKSCGIDSVYAGISPSGKQEIISYLQASPPSRSKRSSVFSLFRRFLRIFKRHGYEQLQDCSKVAMVGDGINDSPALAAADVGIAICTGTDVAMEAASLVLMRKDISDVVTALDLSRTIFRRIRLNYIWACMYNFIGIPVAMGFFIPFGIELSPVFASGAMVMSSLSVMVSSLLLKLYKKPQFVSPRIDVEHVPKIMDFNEINQYQENLISRDMVSSPTLTNGSMYYSQGNSIFETRSNSSVNTPILLSEGDRFNSRNEAELGEYEKFMEYPMQTFYSKQEQIESSGSNSLNISSDNNEGNGNTHQIEDLVKPKSSSDHDFLLSSPPVSKSQSTNKLLQKALQNSISHNKFYYSSSS</sequence>
<dbReference type="InterPro" id="IPR023299">
    <property type="entry name" value="ATPase_P-typ_cyto_dom_N"/>
</dbReference>
<dbReference type="GO" id="GO:0043682">
    <property type="term" value="F:P-type divalent copper transporter activity"/>
    <property type="evidence" value="ECO:0007669"/>
    <property type="project" value="TreeGrafter"/>
</dbReference>
<dbReference type="SFLD" id="SFLDS00003">
    <property type="entry name" value="Haloacid_Dehalogenase"/>
    <property type="match status" value="1"/>
</dbReference>
<keyword evidence="22" id="KW-1185">Reference proteome</keyword>
<dbReference type="InterPro" id="IPR059000">
    <property type="entry name" value="ATPase_P-type_domA"/>
</dbReference>
<comment type="similarity">
    <text evidence="2 18">Belongs to the cation transport ATPase (P-type) (TC 3.A.3) family. Type IB subfamily.</text>
</comment>
<feature type="domain" description="HMA" evidence="20">
    <location>
        <begin position="298"/>
        <end position="364"/>
    </location>
</feature>
<proteinExistence type="inferred from homology"/>
<dbReference type="InterPro" id="IPR044492">
    <property type="entry name" value="P_typ_ATPase_HD_dom"/>
</dbReference>
<feature type="domain" description="HMA" evidence="20">
    <location>
        <begin position="92"/>
        <end position="158"/>
    </location>
</feature>
<dbReference type="GO" id="GO:0016020">
    <property type="term" value="C:membrane"/>
    <property type="evidence" value="ECO:0007669"/>
    <property type="project" value="UniProtKB-SubCell"/>
</dbReference>
<dbReference type="SUPFAM" id="SSF81660">
    <property type="entry name" value="Metal cation-transporting ATPase, ATP-binding domain N"/>
    <property type="match status" value="1"/>
</dbReference>
<dbReference type="GO" id="GO:0140581">
    <property type="term" value="F:P-type monovalent copper transporter activity"/>
    <property type="evidence" value="ECO:0007669"/>
    <property type="project" value="UniProtKB-EC"/>
</dbReference>
<evidence type="ECO:0000256" key="10">
    <source>
        <dbReference type="ARBA" id="ARBA00022840"/>
    </source>
</evidence>
<keyword evidence="14" id="KW-0186">Copper</keyword>
<dbReference type="InterPro" id="IPR018303">
    <property type="entry name" value="ATPase_P-typ_P_site"/>
</dbReference>
<evidence type="ECO:0000256" key="5">
    <source>
        <dbReference type="ARBA" id="ARBA00022692"/>
    </source>
</evidence>
<dbReference type="PANTHER" id="PTHR43520">
    <property type="entry name" value="ATP7, ISOFORM B"/>
    <property type="match status" value="1"/>
</dbReference>
<evidence type="ECO:0000256" key="12">
    <source>
        <dbReference type="ARBA" id="ARBA00022967"/>
    </source>
</evidence>
<keyword evidence="15" id="KW-0406">Ion transport</keyword>
<dbReference type="Gene3D" id="3.30.70.100">
    <property type="match status" value="4"/>
</dbReference>
<dbReference type="SUPFAM" id="SSF55008">
    <property type="entry name" value="HMA, heavy metal-associated domain"/>
    <property type="match status" value="4"/>
</dbReference>
<dbReference type="CDD" id="cd02094">
    <property type="entry name" value="P-type_ATPase_Cu-like"/>
    <property type="match status" value="1"/>
</dbReference>
<dbReference type="NCBIfam" id="TIGR01494">
    <property type="entry name" value="ATPase_P-type"/>
    <property type="match status" value="2"/>
</dbReference>
<evidence type="ECO:0000313" key="22">
    <source>
        <dbReference type="Proteomes" id="UP000187429"/>
    </source>
</evidence>
<evidence type="ECO:0000256" key="14">
    <source>
        <dbReference type="ARBA" id="ARBA00023008"/>
    </source>
</evidence>
<evidence type="ECO:0000313" key="21">
    <source>
        <dbReference type="EMBL" id="OMJ30005.1"/>
    </source>
</evidence>
<dbReference type="InterPro" id="IPR023298">
    <property type="entry name" value="ATPase_P-typ_TM_dom_sf"/>
</dbReference>
<dbReference type="Pfam" id="PF00122">
    <property type="entry name" value="E1-E2_ATPase"/>
    <property type="match status" value="1"/>
</dbReference>
<feature type="compositionally biased region" description="Polar residues" evidence="19">
    <location>
        <begin position="1355"/>
        <end position="1365"/>
    </location>
</feature>
<evidence type="ECO:0000256" key="15">
    <source>
        <dbReference type="ARBA" id="ARBA00023065"/>
    </source>
</evidence>
<keyword evidence="11" id="KW-0460">Magnesium</keyword>
<feature type="transmembrane region" description="Helical" evidence="18">
    <location>
        <begin position="1185"/>
        <end position="1207"/>
    </location>
</feature>
<dbReference type="Gene3D" id="2.70.150.10">
    <property type="entry name" value="Calcium-transporting ATPase, cytoplasmic transduction domain A"/>
    <property type="match status" value="1"/>
</dbReference>
<feature type="region of interest" description="Disordered" evidence="19">
    <location>
        <begin position="1309"/>
        <end position="1365"/>
    </location>
</feature>
<dbReference type="InterPro" id="IPR027256">
    <property type="entry name" value="P-typ_ATPase_IB"/>
</dbReference>
<reference evidence="22" key="1">
    <citation type="submission" date="2017-01" db="EMBL/GenBank/DDBJ databases">
        <authorList>
            <person name="Wang Y."/>
            <person name="White M."/>
            <person name="Kvist S."/>
            <person name="Moncalvo J.-M."/>
        </authorList>
    </citation>
    <scope>NUCLEOTIDE SEQUENCE [LARGE SCALE GENOMIC DNA]</scope>
    <source>
        <strain evidence="22">ID-206-W2</strain>
    </source>
</reference>
<organism evidence="21 22">
    <name type="scientific">Smittium culicis</name>
    <dbReference type="NCBI Taxonomy" id="133412"/>
    <lineage>
        <taxon>Eukaryota</taxon>
        <taxon>Fungi</taxon>
        <taxon>Fungi incertae sedis</taxon>
        <taxon>Zoopagomycota</taxon>
        <taxon>Kickxellomycotina</taxon>
        <taxon>Harpellomycetes</taxon>
        <taxon>Harpellales</taxon>
        <taxon>Legeriomycetaceae</taxon>
        <taxon>Smittium</taxon>
    </lineage>
</organism>
<keyword evidence="8 18" id="KW-0547">Nucleotide-binding</keyword>
<dbReference type="SUPFAM" id="SSF56784">
    <property type="entry name" value="HAD-like"/>
    <property type="match status" value="1"/>
</dbReference>
<feature type="transmembrane region" description="Helical" evidence="18">
    <location>
        <begin position="747"/>
        <end position="766"/>
    </location>
</feature>
<dbReference type="NCBIfam" id="TIGR01525">
    <property type="entry name" value="ATPase-IB_hvy"/>
    <property type="match status" value="1"/>
</dbReference>
<keyword evidence="7" id="KW-0677">Repeat</keyword>
<feature type="transmembrane region" description="Helical" evidence="18">
    <location>
        <begin position="555"/>
        <end position="577"/>
    </location>
</feature>
<keyword evidence="9" id="KW-0187">Copper transport</keyword>
<dbReference type="SFLD" id="SFLDG00002">
    <property type="entry name" value="C1.7:_P-type_atpase_like"/>
    <property type="match status" value="1"/>
</dbReference>
<dbReference type="SUPFAM" id="SSF81665">
    <property type="entry name" value="Calcium ATPase, transmembrane domain M"/>
    <property type="match status" value="1"/>
</dbReference>
<dbReference type="InterPro" id="IPR001757">
    <property type="entry name" value="P_typ_ATPase"/>
</dbReference>
<dbReference type="Gene3D" id="3.40.50.1000">
    <property type="entry name" value="HAD superfamily/HAD-like"/>
    <property type="match status" value="1"/>
</dbReference>
<dbReference type="Proteomes" id="UP000187429">
    <property type="component" value="Unassembled WGS sequence"/>
</dbReference>
<dbReference type="EMBL" id="LSSM01000110">
    <property type="protein sequence ID" value="OMJ30005.1"/>
    <property type="molecule type" value="Genomic_DNA"/>
</dbReference>
<dbReference type="EC" id="7.2.2.8" evidence="3"/>
<dbReference type="NCBIfam" id="TIGR00003">
    <property type="entry name" value="copper ion binding protein"/>
    <property type="match status" value="2"/>
</dbReference>
<evidence type="ECO:0000256" key="4">
    <source>
        <dbReference type="ARBA" id="ARBA00022448"/>
    </source>
</evidence>
<feature type="domain" description="HMA" evidence="20">
    <location>
        <begin position="389"/>
        <end position="455"/>
    </location>
</feature>
<keyword evidence="12" id="KW-1278">Translocase</keyword>
<gene>
    <name evidence="21" type="ORF">AYI69_g461</name>
</gene>
<evidence type="ECO:0000256" key="1">
    <source>
        <dbReference type="ARBA" id="ARBA00004127"/>
    </source>
</evidence>
<dbReference type="InterPro" id="IPR006121">
    <property type="entry name" value="HMA_dom"/>
</dbReference>
<evidence type="ECO:0000256" key="13">
    <source>
        <dbReference type="ARBA" id="ARBA00022989"/>
    </source>
</evidence>
<dbReference type="InterPro" id="IPR017969">
    <property type="entry name" value="Heavy-metal-associated_CS"/>
</dbReference>
<evidence type="ECO:0000259" key="20">
    <source>
        <dbReference type="PROSITE" id="PS50846"/>
    </source>
</evidence>
<comment type="caution">
    <text evidence="21">The sequence shown here is derived from an EMBL/GenBank/DDBJ whole genome shotgun (WGS) entry which is preliminary data.</text>
</comment>
<feature type="compositionally biased region" description="Basic and acidic residues" evidence="19">
    <location>
        <begin position="1335"/>
        <end position="1350"/>
    </location>
</feature>
<dbReference type="CDD" id="cd00371">
    <property type="entry name" value="HMA"/>
    <property type="match status" value="4"/>
</dbReference>
<keyword evidence="4" id="KW-0813">Transport</keyword>
<dbReference type="FunFam" id="3.30.70.100:FF:000001">
    <property type="entry name" value="ATPase copper transporting beta"/>
    <property type="match status" value="3"/>
</dbReference>
<comment type="subcellular location">
    <subcellularLocation>
        <location evidence="1">Endomembrane system</location>
        <topology evidence="1">Multi-pass membrane protein</topology>
    </subcellularLocation>
    <subcellularLocation>
        <location evidence="18">Membrane</location>
    </subcellularLocation>
</comment>
<dbReference type="SFLD" id="SFLDF00027">
    <property type="entry name" value="p-type_atpase"/>
    <property type="match status" value="1"/>
</dbReference>
<dbReference type="Gene3D" id="3.40.1110.10">
    <property type="entry name" value="Calcium-transporting ATPase, cytoplasmic domain N"/>
    <property type="match status" value="2"/>
</dbReference>
<dbReference type="PRINTS" id="PR00942">
    <property type="entry name" value="CUATPASEI"/>
</dbReference>
<dbReference type="PRINTS" id="PR00119">
    <property type="entry name" value="CATATPASE"/>
</dbReference>
<dbReference type="InterPro" id="IPR036412">
    <property type="entry name" value="HAD-like_sf"/>
</dbReference>
<evidence type="ECO:0000256" key="9">
    <source>
        <dbReference type="ARBA" id="ARBA00022796"/>
    </source>
</evidence>
<evidence type="ECO:0000256" key="7">
    <source>
        <dbReference type="ARBA" id="ARBA00022737"/>
    </source>
</evidence>
<feature type="transmembrane region" description="Helical" evidence="18">
    <location>
        <begin position="1156"/>
        <end position="1179"/>
    </location>
</feature>
<dbReference type="SUPFAM" id="SSF81653">
    <property type="entry name" value="Calcium ATPase, transduction domain A"/>
    <property type="match status" value="1"/>
</dbReference>
<dbReference type="PROSITE" id="PS01047">
    <property type="entry name" value="HMA_1"/>
    <property type="match status" value="4"/>
</dbReference>
<keyword evidence="6 18" id="KW-0479">Metal-binding</keyword>
<evidence type="ECO:0000256" key="11">
    <source>
        <dbReference type="ARBA" id="ARBA00022842"/>
    </source>
</evidence>
<dbReference type="PROSITE" id="PS50846">
    <property type="entry name" value="HMA_2"/>
    <property type="match status" value="3"/>
</dbReference>
<dbReference type="GO" id="GO:0005507">
    <property type="term" value="F:copper ion binding"/>
    <property type="evidence" value="ECO:0007669"/>
    <property type="project" value="InterPro"/>
</dbReference>
<feature type="transmembrane region" description="Helical" evidence="18">
    <location>
        <begin position="786"/>
        <end position="810"/>
    </location>
</feature>
<evidence type="ECO:0000256" key="6">
    <source>
        <dbReference type="ARBA" id="ARBA00022723"/>
    </source>
</evidence>
<dbReference type="InterPro" id="IPR006122">
    <property type="entry name" value="HMA_Cu_ion-bd"/>
</dbReference>
<dbReference type="GO" id="GO:0016887">
    <property type="term" value="F:ATP hydrolysis activity"/>
    <property type="evidence" value="ECO:0007669"/>
    <property type="project" value="InterPro"/>
</dbReference>
<dbReference type="OrthoDB" id="432719at2759"/>
<feature type="compositionally biased region" description="Low complexity" evidence="19">
    <location>
        <begin position="1314"/>
        <end position="1327"/>
    </location>
</feature>
<evidence type="ECO:0000256" key="17">
    <source>
        <dbReference type="ARBA" id="ARBA00080126"/>
    </source>
</evidence>
<dbReference type="GO" id="GO:0012505">
    <property type="term" value="C:endomembrane system"/>
    <property type="evidence" value="ECO:0007669"/>
    <property type="project" value="UniProtKB-SubCell"/>
</dbReference>
<evidence type="ECO:0000256" key="18">
    <source>
        <dbReference type="RuleBase" id="RU362081"/>
    </source>
</evidence>
<dbReference type="GO" id="GO:0055070">
    <property type="term" value="P:copper ion homeostasis"/>
    <property type="evidence" value="ECO:0007669"/>
    <property type="project" value="TreeGrafter"/>
</dbReference>
<keyword evidence="10 18" id="KW-0067">ATP-binding</keyword>
<dbReference type="PROSITE" id="PS00154">
    <property type="entry name" value="ATPASE_E1_E2"/>
    <property type="match status" value="1"/>
</dbReference>
<feature type="transmembrane region" description="Helical" evidence="18">
    <location>
        <begin position="477"/>
        <end position="495"/>
    </location>
</feature>
<evidence type="ECO:0000256" key="19">
    <source>
        <dbReference type="SAM" id="MobiDB-lite"/>
    </source>
</evidence>